<reference evidence="1" key="1">
    <citation type="journal article" date="2014" name="Int. J. Syst. Evol. Microbiol.">
        <title>Complete genome sequence of Corynebacterium casei LMG S-19264T (=DSM 44701T), isolated from a smear-ripened cheese.</title>
        <authorList>
            <consortium name="US DOE Joint Genome Institute (JGI-PGF)"/>
            <person name="Walter F."/>
            <person name="Albersmeier A."/>
            <person name="Kalinowski J."/>
            <person name="Ruckert C."/>
        </authorList>
    </citation>
    <scope>NUCLEOTIDE SEQUENCE</scope>
    <source>
        <strain evidence="1">JCM 17251</strain>
    </source>
</reference>
<dbReference type="AlphaFoldDB" id="A0A918CZB0"/>
<evidence type="ECO:0000313" key="1">
    <source>
        <dbReference type="EMBL" id="GGN50967.1"/>
    </source>
</evidence>
<name>A0A918CZB0_9BACI</name>
<dbReference type="EMBL" id="BMOS01000002">
    <property type="protein sequence ID" value="GGN50967.1"/>
    <property type="molecule type" value="Genomic_DNA"/>
</dbReference>
<keyword evidence="2" id="KW-1185">Reference proteome</keyword>
<evidence type="ECO:0000313" key="2">
    <source>
        <dbReference type="Proteomes" id="UP000624041"/>
    </source>
</evidence>
<comment type="caution">
    <text evidence="1">The sequence shown here is derived from an EMBL/GenBank/DDBJ whole genome shotgun (WGS) entry which is preliminary data.</text>
</comment>
<sequence length="42" mass="4775">MTDFKKRCILALNNHHGDVYATVRDKAELQGSESNGRKSMPR</sequence>
<reference evidence="1" key="2">
    <citation type="submission" date="2020-09" db="EMBL/GenBank/DDBJ databases">
        <authorList>
            <person name="Sun Q."/>
            <person name="Ohkuma M."/>
        </authorList>
    </citation>
    <scope>NUCLEOTIDE SEQUENCE</scope>
    <source>
        <strain evidence="1">JCM 17251</strain>
    </source>
</reference>
<dbReference type="Proteomes" id="UP000624041">
    <property type="component" value="Unassembled WGS sequence"/>
</dbReference>
<organism evidence="1 2">
    <name type="scientific">Oceanobacillus indicireducens</name>
    <dbReference type="NCBI Taxonomy" id="1004261"/>
    <lineage>
        <taxon>Bacteria</taxon>
        <taxon>Bacillati</taxon>
        <taxon>Bacillota</taxon>
        <taxon>Bacilli</taxon>
        <taxon>Bacillales</taxon>
        <taxon>Bacillaceae</taxon>
        <taxon>Oceanobacillus</taxon>
    </lineage>
</organism>
<accession>A0A918CZB0</accession>
<protein>
    <submittedName>
        <fullName evidence="1">Uncharacterized protein</fullName>
    </submittedName>
</protein>
<proteinExistence type="predicted"/>
<gene>
    <name evidence="1" type="ORF">GCM10007971_05050</name>
</gene>